<organism evidence="3 4">
    <name type="scientific">Arenicella xantha</name>
    <dbReference type="NCBI Taxonomy" id="644221"/>
    <lineage>
        <taxon>Bacteria</taxon>
        <taxon>Pseudomonadati</taxon>
        <taxon>Pseudomonadota</taxon>
        <taxon>Gammaproteobacteria</taxon>
        <taxon>Arenicellales</taxon>
        <taxon>Arenicellaceae</taxon>
        <taxon>Arenicella</taxon>
    </lineage>
</organism>
<reference evidence="3 4" key="1">
    <citation type="submission" date="2018-06" db="EMBL/GenBank/DDBJ databases">
        <title>Genomic Encyclopedia of Type Strains, Phase IV (KMG-IV): sequencing the most valuable type-strain genomes for metagenomic binning, comparative biology and taxonomic classification.</title>
        <authorList>
            <person name="Goeker M."/>
        </authorList>
    </citation>
    <scope>NUCLEOTIDE SEQUENCE [LARGE SCALE GENOMIC DNA]</scope>
    <source>
        <strain evidence="3 4">DSM 24032</strain>
    </source>
</reference>
<feature type="domain" description="Endonuclease/exonuclease/phosphatase" evidence="2">
    <location>
        <begin position="116"/>
        <end position="299"/>
    </location>
</feature>
<evidence type="ECO:0000256" key="1">
    <source>
        <dbReference type="SAM" id="Phobius"/>
    </source>
</evidence>
<comment type="caution">
    <text evidence="3">The sequence shown here is derived from an EMBL/GenBank/DDBJ whole genome shotgun (WGS) entry which is preliminary data.</text>
</comment>
<keyword evidence="1" id="KW-1133">Transmembrane helix</keyword>
<dbReference type="SUPFAM" id="SSF56219">
    <property type="entry name" value="DNase I-like"/>
    <property type="match status" value="1"/>
</dbReference>
<dbReference type="GO" id="GO:0004519">
    <property type="term" value="F:endonuclease activity"/>
    <property type="evidence" value="ECO:0007669"/>
    <property type="project" value="UniProtKB-KW"/>
</dbReference>
<dbReference type="Pfam" id="PF03372">
    <property type="entry name" value="Exo_endo_phos"/>
    <property type="match status" value="1"/>
</dbReference>
<keyword evidence="4" id="KW-1185">Reference proteome</keyword>
<dbReference type="InParanoid" id="A0A395JRJ2"/>
<keyword evidence="3" id="KW-0255">Endonuclease</keyword>
<dbReference type="InterPro" id="IPR036691">
    <property type="entry name" value="Endo/exonu/phosph_ase_sf"/>
</dbReference>
<proteinExistence type="predicted"/>
<keyword evidence="1" id="KW-0472">Membrane</keyword>
<gene>
    <name evidence="3" type="ORF">DFR28_101336</name>
</gene>
<dbReference type="GO" id="GO:0004527">
    <property type="term" value="F:exonuclease activity"/>
    <property type="evidence" value="ECO:0007669"/>
    <property type="project" value="UniProtKB-KW"/>
</dbReference>
<evidence type="ECO:0000313" key="4">
    <source>
        <dbReference type="Proteomes" id="UP000253083"/>
    </source>
</evidence>
<feature type="transmembrane region" description="Helical" evidence="1">
    <location>
        <begin position="65"/>
        <end position="85"/>
    </location>
</feature>
<dbReference type="AlphaFoldDB" id="A0A395JRJ2"/>
<dbReference type="Proteomes" id="UP000253083">
    <property type="component" value="Unassembled WGS sequence"/>
</dbReference>
<keyword evidence="1" id="KW-0812">Transmembrane</keyword>
<keyword evidence="3" id="KW-0378">Hydrolase</keyword>
<dbReference type="OrthoDB" id="2340043at2"/>
<dbReference type="RefSeq" id="WP_113952562.1">
    <property type="nucleotide sequence ID" value="NZ_QNRT01000001.1"/>
</dbReference>
<dbReference type="InterPro" id="IPR005135">
    <property type="entry name" value="Endo/exonuclease/phosphatase"/>
</dbReference>
<dbReference type="Gene3D" id="3.60.10.10">
    <property type="entry name" value="Endonuclease/exonuclease/phosphatase"/>
    <property type="match status" value="1"/>
</dbReference>
<feature type="transmembrane region" description="Helical" evidence="1">
    <location>
        <begin position="35"/>
        <end position="58"/>
    </location>
</feature>
<feature type="transmembrane region" description="Helical" evidence="1">
    <location>
        <begin position="9"/>
        <end position="29"/>
    </location>
</feature>
<name>A0A395JRJ2_9GAMM</name>
<evidence type="ECO:0000259" key="2">
    <source>
        <dbReference type="Pfam" id="PF03372"/>
    </source>
</evidence>
<dbReference type="EMBL" id="QNRT01000001">
    <property type="protein sequence ID" value="RBP52952.1"/>
    <property type="molecule type" value="Genomic_DNA"/>
</dbReference>
<evidence type="ECO:0000313" key="3">
    <source>
        <dbReference type="EMBL" id="RBP52952.1"/>
    </source>
</evidence>
<keyword evidence="3" id="KW-0269">Exonuclease</keyword>
<accession>A0A395JRJ2</accession>
<sequence>MGQRQQQPLIGSLFIVGVSTILALSHFTSDLHSPALFIFKAALQPITVATLLCFGIYAAWRKHKWLYSALCYALFINLIFIAPNFRISDTLDQKDAVSSLTIATFSTLTRTSNTSDIIKFARSEAPDLLCLQEVAQKDRKLIAEQLNKLYPHKTQNTNNQLTLSRFPLRSIKDVGYFQASLLSHPKFGPIRVINAHMHRPYLSDGIAESWQELFKFIDDSSAAIICGDLNITPNNSLYDLLISRYGFNDSIISGYGFTYPNAQRRSAILGTLIRIDYILGRAFIPIHTQTVNASNLSDHRAVVSELIFDVNRQSSP</sequence>
<protein>
    <submittedName>
        <fullName evidence="3">Endonuclease/exonuclease/phosphatase family metal-dependent hydrolase</fullName>
    </submittedName>
</protein>
<keyword evidence="3" id="KW-0540">Nuclease</keyword>